<dbReference type="Proteomes" id="UP001156389">
    <property type="component" value="Unassembled WGS sequence"/>
</dbReference>
<evidence type="ECO:0000313" key="3">
    <source>
        <dbReference type="Proteomes" id="UP001156389"/>
    </source>
</evidence>
<sequence>MEADASVVDAQELIRSLGATDLSLPDPHLSVLQLHCAGEWMEHDETVRAEKHFVIEVSATGTTEELVTLSTYSDPWLNKDLRGREQFDIQRANAPRLRSVLLEVTRFVGAEPDPGDPTSHATPSPTGFEDQPDEDPELLDSWGIFEVPYRLGGIISELPNSVHRYHDFAESRVSYARVVRGDTVLGYLWASDREGAAGYEPRSSVGDDALYAALHWMKNLGWAKENSLTPLQALEELANWPEDHGAGRLEGVTGSMSLDELQELSGSR</sequence>
<keyword evidence="3" id="KW-1185">Reference proteome</keyword>
<evidence type="ECO:0000313" key="2">
    <source>
        <dbReference type="EMBL" id="MCT2592168.1"/>
    </source>
</evidence>
<reference evidence="2 3" key="1">
    <citation type="submission" date="2021-10" db="EMBL/GenBank/DDBJ databases">
        <title>Streptomyces gossypii sp. nov., isolated from soil collected from cotton field.</title>
        <authorList>
            <person name="Ge X."/>
            <person name="Chen X."/>
            <person name="Liu W."/>
        </authorList>
    </citation>
    <scope>NUCLEOTIDE SEQUENCE [LARGE SCALE GENOMIC DNA]</scope>
    <source>
        <strain evidence="2 3">N2-109</strain>
    </source>
</reference>
<evidence type="ECO:0000256" key="1">
    <source>
        <dbReference type="SAM" id="MobiDB-lite"/>
    </source>
</evidence>
<comment type="caution">
    <text evidence="2">The sequence shown here is derived from an EMBL/GenBank/DDBJ whole genome shotgun (WGS) entry which is preliminary data.</text>
</comment>
<name>A0ABT2JW79_9ACTN</name>
<organism evidence="2 3">
    <name type="scientific">Streptomyces gossypii</name>
    <dbReference type="NCBI Taxonomy" id="2883101"/>
    <lineage>
        <taxon>Bacteria</taxon>
        <taxon>Bacillati</taxon>
        <taxon>Actinomycetota</taxon>
        <taxon>Actinomycetes</taxon>
        <taxon>Kitasatosporales</taxon>
        <taxon>Streptomycetaceae</taxon>
        <taxon>Streptomyces</taxon>
    </lineage>
</organism>
<gene>
    <name evidence="2" type="ORF">LHJ74_20045</name>
</gene>
<dbReference type="RefSeq" id="WP_260219498.1">
    <property type="nucleotide sequence ID" value="NZ_JAJAGO010000009.1"/>
</dbReference>
<dbReference type="EMBL" id="JAJAGO010000009">
    <property type="protein sequence ID" value="MCT2592168.1"/>
    <property type="molecule type" value="Genomic_DNA"/>
</dbReference>
<proteinExistence type="predicted"/>
<feature type="region of interest" description="Disordered" evidence="1">
    <location>
        <begin position="109"/>
        <end position="135"/>
    </location>
</feature>
<accession>A0ABT2JW79</accession>
<protein>
    <submittedName>
        <fullName evidence="2">Uncharacterized protein</fullName>
    </submittedName>
</protein>